<sequence length="111" mass="13029">MRIKRRYWRRRTRNLNGRLHNLDQGRLGFFSKLIVNSDFFGTIENQKQFGVTAVFSIQNIVSSIEFDRDDELFAHDVKILGYGNWFGFDPLPLLISLDMETGLVCPFQQKN</sequence>
<dbReference type="EMBL" id="CM042014">
    <property type="protein sequence ID" value="KAI3723517.1"/>
    <property type="molecule type" value="Genomic_DNA"/>
</dbReference>
<accession>A0ACB9BNG3</accession>
<proteinExistence type="predicted"/>
<keyword evidence="2" id="KW-1185">Reference proteome</keyword>
<reference evidence="1 2" key="2">
    <citation type="journal article" date="2022" name="Mol. Ecol. Resour.">
        <title>The genomes of chicory, endive, great burdock and yacon provide insights into Asteraceae paleo-polyploidization history and plant inulin production.</title>
        <authorList>
            <person name="Fan W."/>
            <person name="Wang S."/>
            <person name="Wang H."/>
            <person name="Wang A."/>
            <person name="Jiang F."/>
            <person name="Liu H."/>
            <person name="Zhao H."/>
            <person name="Xu D."/>
            <person name="Zhang Y."/>
        </authorList>
    </citation>
    <scope>NUCLEOTIDE SEQUENCE [LARGE SCALE GENOMIC DNA]</scope>
    <source>
        <strain evidence="2">cv. Punajuju</strain>
        <tissue evidence="1">Leaves</tissue>
    </source>
</reference>
<dbReference type="Proteomes" id="UP001055811">
    <property type="component" value="Linkage Group LG06"/>
</dbReference>
<comment type="caution">
    <text evidence="1">The sequence shown here is derived from an EMBL/GenBank/DDBJ whole genome shotgun (WGS) entry which is preliminary data.</text>
</comment>
<protein>
    <submittedName>
        <fullName evidence="1">Uncharacterized protein</fullName>
    </submittedName>
</protein>
<reference evidence="2" key="1">
    <citation type="journal article" date="2022" name="Mol. Ecol. Resour.">
        <title>The genomes of chicory, endive, great burdock and yacon provide insights into Asteraceae palaeo-polyploidization history and plant inulin production.</title>
        <authorList>
            <person name="Fan W."/>
            <person name="Wang S."/>
            <person name="Wang H."/>
            <person name="Wang A."/>
            <person name="Jiang F."/>
            <person name="Liu H."/>
            <person name="Zhao H."/>
            <person name="Xu D."/>
            <person name="Zhang Y."/>
        </authorList>
    </citation>
    <scope>NUCLEOTIDE SEQUENCE [LARGE SCALE GENOMIC DNA]</scope>
    <source>
        <strain evidence="2">cv. Punajuju</strain>
    </source>
</reference>
<evidence type="ECO:0000313" key="2">
    <source>
        <dbReference type="Proteomes" id="UP001055811"/>
    </source>
</evidence>
<name>A0ACB9BNG3_CICIN</name>
<gene>
    <name evidence="1" type="ORF">L2E82_35149</name>
</gene>
<organism evidence="1 2">
    <name type="scientific">Cichorium intybus</name>
    <name type="common">Chicory</name>
    <dbReference type="NCBI Taxonomy" id="13427"/>
    <lineage>
        <taxon>Eukaryota</taxon>
        <taxon>Viridiplantae</taxon>
        <taxon>Streptophyta</taxon>
        <taxon>Embryophyta</taxon>
        <taxon>Tracheophyta</taxon>
        <taxon>Spermatophyta</taxon>
        <taxon>Magnoliopsida</taxon>
        <taxon>eudicotyledons</taxon>
        <taxon>Gunneridae</taxon>
        <taxon>Pentapetalae</taxon>
        <taxon>asterids</taxon>
        <taxon>campanulids</taxon>
        <taxon>Asterales</taxon>
        <taxon>Asteraceae</taxon>
        <taxon>Cichorioideae</taxon>
        <taxon>Cichorieae</taxon>
        <taxon>Cichoriinae</taxon>
        <taxon>Cichorium</taxon>
    </lineage>
</organism>
<evidence type="ECO:0000313" key="1">
    <source>
        <dbReference type="EMBL" id="KAI3723517.1"/>
    </source>
</evidence>